<keyword evidence="3" id="KW-1185">Reference proteome</keyword>
<sequence length="153" mass="16903">MRLGRALAWFVPAYLIVTVLASASTLIYAGVNDTAAADEAASSMVTAPSFTATVPYHVLIMLLVFTPAAYLYFRRPRGGNQTRETLLLALCWLAAAMVVDFVGFVVIQNPWSMPAREFYVDYQPWISLIYLAIFASPWLRLAAVRARPARLAA</sequence>
<keyword evidence="1" id="KW-0472">Membrane</keyword>
<feature type="transmembrane region" description="Helical" evidence="1">
    <location>
        <begin position="122"/>
        <end position="141"/>
    </location>
</feature>
<keyword evidence="1" id="KW-0812">Transmembrane</keyword>
<dbReference type="AlphaFoldDB" id="A0A917U447"/>
<dbReference type="EMBL" id="BMPI01000039">
    <property type="protein sequence ID" value="GGM56518.1"/>
    <property type="molecule type" value="Genomic_DNA"/>
</dbReference>
<accession>A0A917U447</accession>
<dbReference type="RefSeq" id="WP_190254087.1">
    <property type="nucleotide sequence ID" value="NZ_BMPI01000039.1"/>
</dbReference>
<evidence type="ECO:0000313" key="3">
    <source>
        <dbReference type="Proteomes" id="UP000642070"/>
    </source>
</evidence>
<reference evidence="2" key="2">
    <citation type="submission" date="2020-09" db="EMBL/GenBank/DDBJ databases">
        <authorList>
            <person name="Sun Q."/>
            <person name="Ohkuma M."/>
        </authorList>
    </citation>
    <scope>NUCLEOTIDE SEQUENCE</scope>
    <source>
        <strain evidence="2">JCM 19831</strain>
    </source>
</reference>
<protein>
    <submittedName>
        <fullName evidence="2">Uncharacterized protein</fullName>
    </submittedName>
</protein>
<keyword evidence="1" id="KW-1133">Transmembrane helix</keyword>
<feature type="transmembrane region" description="Helical" evidence="1">
    <location>
        <begin position="53"/>
        <end position="73"/>
    </location>
</feature>
<name>A0A917U447_9ACTN</name>
<reference evidence="2" key="1">
    <citation type="journal article" date="2014" name="Int. J. Syst. Evol. Microbiol.">
        <title>Complete genome sequence of Corynebacterium casei LMG S-19264T (=DSM 44701T), isolated from a smear-ripened cheese.</title>
        <authorList>
            <consortium name="US DOE Joint Genome Institute (JGI-PGF)"/>
            <person name="Walter F."/>
            <person name="Albersmeier A."/>
            <person name="Kalinowski J."/>
            <person name="Ruckert C."/>
        </authorList>
    </citation>
    <scope>NUCLEOTIDE SEQUENCE</scope>
    <source>
        <strain evidence="2">JCM 19831</strain>
    </source>
</reference>
<organism evidence="2 3">
    <name type="scientific">Dactylosporangium sucinum</name>
    <dbReference type="NCBI Taxonomy" id="1424081"/>
    <lineage>
        <taxon>Bacteria</taxon>
        <taxon>Bacillati</taxon>
        <taxon>Actinomycetota</taxon>
        <taxon>Actinomycetes</taxon>
        <taxon>Micromonosporales</taxon>
        <taxon>Micromonosporaceae</taxon>
        <taxon>Dactylosporangium</taxon>
    </lineage>
</organism>
<comment type="caution">
    <text evidence="2">The sequence shown here is derived from an EMBL/GenBank/DDBJ whole genome shotgun (WGS) entry which is preliminary data.</text>
</comment>
<evidence type="ECO:0000313" key="2">
    <source>
        <dbReference type="EMBL" id="GGM56518.1"/>
    </source>
</evidence>
<evidence type="ECO:0000256" key="1">
    <source>
        <dbReference type="SAM" id="Phobius"/>
    </source>
</evidence>
<feature type="transmembrane region" description="Helical" evidence="1">
    <location>
        <begin position="85"/>
        <end position="107"/>
    </location>
</feature>
<gene>
    <name evidence="2" type="ORF">GCM10007977_067860</name>
</gene>
<proteinExistence type="predicted"/>
<dbReference type="Proteomes" id="UP000642070">
    <property type="component" value="Unassembled WGS sequence"/>
</dbReference>